<evidence type="ECO:0000313" key="2">
    <source>
        <dbReference type="EMBL" id="KAH7129840.1"/>
    </source>
</evidence>
<gene>
    <name evidence="2" type="ORF">B0J13DRAFT_644837</name>
</gene>
<dbReference type="InterPro" id="IPR012341">
    <property type="entry name" value="6hp_glycosidase-like_sf"/>
</dbReference>
<dbReference type="GO" id="GO:0003824">
    <property type="term" value="F:catalytic activity"/>
    <property type="evidence" value="ECO:0007669"/>
    <property type="project" value="UniProtKB-ARBA"/>
</dbReference>
<evidence type="ECO:0000259" key="1">
    <source>
        <dbReference type="Pfam" id="PF17389"/>
    </source>
</evidence>
<dbReference type="SUPFAM" id="SSF48208">
    <property type="entry name" value="Six-hairpin glycosidases"/>
    <property type="match status" value="1"/>
</dbReference>
<dbReference type="InterPro" id="IPR008928">
    <property type="entry name" value="6-hairpin_glycosidase_sf"/>
</dbReference>
<dbReference type="PANTHER" id="PTHR34987:SF2">
    <property type="entry name" value="B, PUTATIVE (AFU_ORTHOLOGUE AFUA_7G05040)-RELATED"/>
    <property type="match status" value="1"/>
</dbReference>
<dbReference type="Pfam" id="PF17389">
    <property type="entry name" value="Bac_rhamnosid6H"/>
    <property type="match status" value="1"/>
</dbReference>
<organism evidence="2 3">
    <name type="scientific">Dactylonectria estremocensis</name>
    <dbReference type="NCBI Taxonomy" id="1079267"/>
    <lineage>
        <taxon>Eukaryota</taxon>
        <taxon>Fungi</taxon>
        <taxon>Dikarya</taxon>
        <taxon>Ascomycota</taxon>
        <taxon>Pezizomycotina</taxon>
        <taxon>Sordariomycetes</taxon>
        <taxon>Hypocreomycetidae</taxon>
        <taxon>Hypocreales</taxon>
        <taxon>Nectriaceae</taxon>
        <taxon>Dactylonectria</taxon>
    </lineage>
</organism>
<name>A0A9P9E0P0_9HYPO</name>
<sequence length="840" mass="95771">MAAEVFDRTWMWHPSFREERTDTAGLFVHFKKDISISGNPPTSLPIHVTADTRYKLYVNNHLVSFGPVKGDANLWFYDEIDIAQYLKSGQNHLHIIVLRFFFATRYATSFPRLPSGGLRVVVPEPFHNAYDLGSSSTWQTTIDQSTILRINEPEDDFLHIYEDVGLRGSISWEWVPAKLLEFRVATGNSSPWNLSPRQIPHMKLEKLSFSSVHNVQSILPPTAWESLPGCGVKLSQRDEGLCLPPGSTHSIDLEVPYHTTGFVSFRFTRPKTSGSTLHVTYSESYEEPPTLVPYLRRKEHRRDSTRALFGPQDIYRFQGAQGLEHHVEDEEESFMPFHFRTFRFLRVKIIVGSSKLILRDIEIEKANYPLNVSASFEVPTPEDISHKMWDVSIRTLKNCMHDCYEDCPFYEQLQYAMDTRSSALFTYYVSGDDRLARQAMTQIHNSFQARIGLTASRAPSHNLQIIPHFSLYWICMLKDHLTFFGDKEFLQPFTPVIDAVLNYFHTRLDPRLGLVVTDEQPGIWNFVDWVEEWRPYGIPPAATKWGISTYTNHLYAYTLKQAAYVLYALGRSSLAAEYETRAEQLVEAIRQYCFDGHFFTDSLTNVTMDGGGYSQHNQIWAVLSGAASQKAAPSLLYQTFSPKTGNKFVRTSISMSFYTLRALSMAGGTIYDDLFHQFWHPWASQIKLGLTTWEEDTVSQRSDCHAWGCAPIFEFMAEVAGIRPAGPGWTAITFQPRLCLYPELKASVPFCGSRSGARGVAHVSWSTSLSGSIKVSLRFEMEEPTKLPVYVKLPFQPTRVTDTAQDMTTTVDSIDDKTLHEENLELNKRRDICSVSPLTV</sequence>
<feature type="domain" description="Alpha-L-rhamnosidase six-hairpin glycosidase" evidence="1">
    <location>
        <begin position="380"/>
        <end position="717"/>
    </location>
</feature>
<reference evidence="2" key="1">
    <citation type="journal article" date="2021" name="Nat. Commun.">
        <title>Genetic determinants of endophytism in the Arabidopsis root mycobiome.</title>
        <authorList>
            <person name="Mesny F."/>
            <person name="Miyauchi S."/>
            <person name="Thiergart T."/>
            <person name="Pickel B."/>
            <person name="Atanasova L."/>
            <person name="Karlsson M."/>
            <person name="Huettel B."/>
            <person name="Barry K.W."/>
            <person name="Haridas S."/>
            <person name="Chen C."/>
            <person name="Bauer D."/>
            <person name="Andreopoulos W."/>
            <person name="Pangilinan J."/>
            <person name="LaButti K."/>
            <person name="Riley R."/>
            <person name="Lipzen A."/>
            <person name="Clum A."/>
            <person name="Drula E."/>
            <person name="Henrissat B."/>
            <person name="Kohler A."/>
            <person name="Grigoriev I.V."/>
            <person name="Martin F.M."/>
            <person name="Hacquard S."/>
        </authorList>
    </citation>
    <scope>NUCLEOTIDE SEQUENCE</scope>
    <source>
        <strain evidence="2">MPI-CAGE-AT-0021</strain>
    </source>
</reference>
<dbReference type="AlphaFoldDB" id="A0A9P9E0P0"/>
<dbReference type="InterPro" id="IPR035396">
    <property type="entry name" value="Bac_rhamnosid6H"/>
</dbReference>
<protein>
    <submittedName>
        <fullName evidence="2">Bacterial alpha-L-rhamnosidase-domain-containing protein</fullName>
    </submittedName>
</protein>
<dbReference type="Gene3D" id="2.60.120.260">
    <property type="entry name" value="Galactose-binding domain-like"/>
    <property type="match status" value="1"/>
</dbReference>
<dbReference type="EMBL" id="JAGMUU010000020">
    <property type="protein sequence ID" value="KAH7129840.1"/>
    <property type="molecule type" value="Genomic_DNA"/>
</dbReference>
<dbReference type="Gene3D" id="1.50.10.10">
    <property type="match status" value="1"/>
</dbReference>
<dbReference type="Gene3D" id="2.60.420.10">
    <property type="entry name" value="Maltose phosphorylase, domain 3"/>
    <property type="match status" value="1"/>
</dbReference>
<keyword evidence="3" id="KW-1185">Reference proteome</keyword>
<evidence type="ECO:0000313" key="3">
    <source>
        <dbReference type="Proteomes" id="UP000717696"/>
    </source>
</evidence>
<proteinExistence type="predicted"/>
<comment type="caution">
    <text evidence="2">The sequence shown here is derived from an EMBL/GenBank/DDBJ whole genome shotgun (WGS) entry which is preliminary data.</text>
</comment>
<dbReference type="OrthoDB" id="6503935at2759"/>
<dbReference type="GO" id="GO:0005975">
    <property type="term" value="P:carbohydrate metabolic process"/>
    <property type="evidence" value="ECO:0007669"/>
    <property type="project" value="InterPro"/>
</dbReference>
<accession>A0A9P9E0P0</accession>
<dbReference type="Proteomes" id="UP000717696">
    <property type="component" value="Unassembled WGS sequence"/>
</dbReference>
<dbReference type="PANTHER" id="PTHR34987">
    <property type="entry name" value="C, PUTATIVE (AFU_ORTHOLOGUE AFUA_3G02880)-RELATED"/>
    <property type="match status" value="1"/>
</dbReference>